<dbReference type="SUPFAM" id="SSF161098">
    <property type="entry name" value="MetI-like"/>
    <property type="match status" value="1"/>
</dbReference>
<evidence type="ECO:0000256" key="5">
    <source>
        <dbReference type="ARBA" id="ARBA00022989"/>
    </source>
</evidence>
<dbReference type="GO" id="GO:0005886">
    <property type="term" value="C:plasma membrane"/>
    <property type="evidence" value="ECO:0007669"/>
    <property type="project" value="UniProtKB-SubCell"/>
</dbReference>
<comment type="similarity">
    <text evidence="7">Belongs to the binding-protein-dependent transport system permease family.</text>
</comment>
<dbReference type="PROSITE" id="PS50928">
    <property type="entry name" value="ABC_TM1"/>
    <property type="match status" value="1"/>
</dbReference>
<dbReference type="Pfam" id="PF00528">
    <property type="entry name" value="BPD_transp_1"/>
    <property type="match status" value="1"/>
</dbReference>
<evidence type="ECO:0000256" key="3">
    <source>
        <dbReference type="ARBA" id="ARBA00022475"/>
    </source>
</evidence>
<dbReference type="AlphaFoldDB" id="A0A4Q9DN64"/>
<dbReference type="InterPro" id="IPR051393">
    <property type="entry name" value="ABC_transporter_permease"/>
</dbReference>
<evidence type="ECO:0000256" key="4">
    <source>
        <dbReference type="ARBA" id="ARBA00022692"/>
    </source>
</evidence>
<dbReference type="Gene3D" id="1.10.3720.10">
    <property type="entry name" value="MetI-like"/>
    <property type="match status" value="1"/>
</dbReference>
<keyword evidence="2 7" id="KW-0813">Transport</keyword>
<proteinExistence type="inferred from homology"/>
<feature type="transmembrane region" description="Helical" evidence="7">
    <location>
        <begin position="162"/>
        <end position="185"/>
    </location>
</feature>
<dbReference type="RefSeq" id="WP_131016233.1">
    <property type="nucleotide sequence ID" value="NZ_SIRE01000019.1"/>
</dbReference>
<reference evidence="9 10" key="1">
    <citation type="submission" date="2019-02" db="EMBL/GenBank/DDBJ databases">
        <title>Paenibacillus sp. nov., isolated from surface-sterilized tissue of Thalictrum simplex L.</title>
        <authorList>
            <person name="Tuo L."/>
        </authorList>
    </citation>
    <scope>NUCLEOTIDE SEQUENCE [LARGE SCALE GENOMIC DNA]</scope>
    <source>
        <strain evidence="9 10">N2SHLJ1</strain>
    </source>
</reference>
<dbReference type="CDD" id="cd06261">
    <property type="entry name" value="TM_PBP2"/>
    <property type="match status" value="1"/>
</dbReference>
<sequence>MMEINASNWKNNLAGYIFIGPMIIGVTFMTVIPIVISLLLSFTEWNFLKGFSPGAIKFVGLDNYFRLAGDPTFKKSVMNNLIFLLQVPVCMAISLLLAIMINKYVYFKSFFKVIYFFPYISSVVAVSMIWMLLFQPSLGPVNHVLRSIGISDPPLWLADIHFALPSVMMIVVWINIGFNLIIFMAGLQAISKDYYEAAELDGANAWGRFVHVTLPLTSPSSFFLLITGIISSFKAFDMINVLTQGGPSSSTSIIVYELYKTAFVNLNMGYASSMAWLLFVLLFAITVGQWKMQKKWVNY</sequence>
<evidence type="ECO:0000256" key="2">
    <source>
        <dbReference type="ARBA" id="ARBA00022448"/>
    </source>
</evidence>
<dbReference type="OrthoDB" id="9788108at2"/>
<name>A0A4Q9DN64_9BACL</name>
<evidence type="ECO:0000256" key="7">
    <source>
        <dbReference type="RuleBase" id="RU363032"/>
    </source>
</evidence>
<keyword evidence="10" id="KW-1185">Reference proteome</keyword>
<keyword evidence="5 7" id="KW-1133">Transmembrane helix</keyword>
<feature type="transmembrane region" description="Helical" evidence="7">
    <location>
        <begin position="12"/>
        <end position="40"/>
    </location>
</feature>
<dbReference type="InterPro" id="IPR000515">
    <property type="entry name" value="MetI-like"/>
</dbReference>
<feature type="transmembrane region" description="Helical" evidence="7">
    <location>
        <begin position="262"/>
        <end position="285"/>
    </location>
</feature>
<evidence type="ECO:0000313" key="10">
    <source>
        <dbReference type="Proteomes" id="UP000293142"/>
    </source>
</evidence>
<feature type="domain" description="ABC transmembrane type-1" evidence="8">
    <location>
        <begin position="76"/>
        <end position="287"/>
    </location>
</feature>
<evidence type="ECO:0000313" key="9">
    <source>
        <dbReference type="EMBL" id="TBL74648.1"/>
    </source>
</evidence>
<keyword evidence="3" id="KW-1003">Cell membrane</keyword>
<dbReference type="InterPro" id="IPR035906">
    <property type="entry name" value="MetI-like_sf"/>
</dbReference>
<feature type="transmembrane region" description="Helical" evidence="7">
    <location>
        <begin position="113"/>
        <end position="133"/>
    </location>
</feature>
<dbReference type="EMBL" id="SIRE01000019">
    <property type="protein sequence ID" value="TBL74648.1"/>
    <property type="molecule type" value="Genomic_DNA"/>
</dbReference>
<comment type="subcellular location">
    <subcellularLocation>
        <location evidence="1 7">Cell membrane</location>
        <topology evidence="1 7">Multi-pass membrane protein</topology>
    </subcellularLocation>
</comment>
<dbReference type="Proteomes" id="UP000293142">
    <property type="component" value="Unassembled WGS sequence"/>
</dbReference>
<dbReference type="GO" id="GO:0055085">
    <property type="term" value="P:transmembrane transport"/>
    <property type="evidence" value="ECO:0007669"/>
    <property type="project" value="InterPro"/>
</dbReference>
<comment type="caution">
    <text evidence="9">The sequence shown here is derived from an EMBL/GenBank/DDBJ whole genome shotgun (WGS) entry which is preliminary data.</text>
</comment>
<keyword evidence="6 7" id="KW-0472">Membrane</keyword>
<gene>
    <name evidence="9" type="ORF">EYB31_25365</name>
</gene>
<accession>A0A4Q9DN64</accession>
<dbReference type="PANTHER" id="PTHR30193:SF37">
    <property type="entry name" value="INNER MEMBRANE ABC TRANSPORTER PERMEASE PROTEIN YCJO"/>
    <property type="match status" value="1"/>
</dbReference>
<organism evidence="9 10">
    <name type="scientific">Paenibacillus thalictri</name>
    <dbReference type="NCBI Taxonomy" id="2527873"/>
    <lineage>
        <taxon>Bacteria</taxon>
        <taxon>Bacillati</taxon>
        <taxon>Bacillota</taxon>
        <taxon>Bacilli</taxon>
        <taxon>Bacillales</taxon>
        <taxon>Paenibacillaceae</taxon>
        <taxon>Paenibacillus</taxon>
    </lineage>
</organism>
<feature type="transmembrane region" description="Helical" evidence="7">
    <location>
        <begin position="81"/>
        <end position="101"/>
    </location>
</feature>
<evidence type="ECO:0000256" key="1">
    <source>
        <dbReference type="ARBA" id="ARBA00004651"/>
    </source>
</evidence>
<dbReference type="PANTHER" id="PTHR30193">
    <property type="entry name" value="ABC TRANSPORTER PERMEASE PROTEIN"/>
    <property type="match status" value="1"/>
</dbReference>
<keyword evidence="4 7" id="KW-0812">Transmembrane</keyword>
<evidence type="ECO:0000259" key="8">
    <source>
        <dbReference type="PROSITE" id="PS50928"/>
    </source>
</evidence>
<protein>
    <submittedName>
        <fullName evidence="9">Sugar ABC transporter permease</fullName>
    </submittedName>
</protein>
<evidence type="ECO:0000256" key="6">
    <source>
        <dbReference type="ARBA" id="ARBA00023136"/>
    </source>
</evidence>